<organism evidence="1">
    <name type="scientific">marine sediment metagenome</name>
    <dbReference type="NCBI Taxonomy" id="412755"/>
    <lineage>
        <taxon>unclassified sequences</taxon>
        <taxon>metagenomes</taxon>
        <taxon>ecological metagenomes</taxon>
    </lineage>
</organism>
<protein>
    <submittedName>
        <fullName evidence="1">Uncharacterized protein</fullName>
    </submittedName>
</protein>
<reference evidence="1" key="1">
    <citation type="journal article" date="2014" name="Front. Microbiol.">
        <title>High frequency of phylogenetically diverse reductive dehalogenase-homologous genes in deep subseafloor sedimentary metagenomes.</title>
        <authorList>
            <person name="Kawai M."/>
            <person name="Futagami T."/>
            <person name="Toyoda A."/>
            <person name="Takaki Y."/>
            <person name="Nishi S."/>
            <person name="Hori S."/>
            <person name="Arai W."/>
            <person name="Tsubouchi T."/>
            <person name="Morono Y."/>
            <person name="Uchiyama I."/>
            <person name="Ito T."/>
            <person name="Fujiyama A."/>
            <person name="Inagaki F."/>
            <person name="Takami H."/>
        </authorList>
    </citation>
    <scope>NUCLEOTIDE SEQUENCE</scope>
    <source>
        <strain evidence="1">Expedition CK06-06</strain>
    </source>
</reference>
<dbReference type="EMBL" id="BART01011235">
    <property type="protein sequence ID" value="GAG82456.1"/>
    <property type="molecule type" value="Genomic_DNA"/>
</dbReference>
<dbReference type="AlphaFoldDB" id="X1CE25"/>
<accession>X1CE25</accession>
<evidence type="ECO:0000313" key="1">
    <source>
        <dbReference type="EMBL" id="GAG82456.1"/>
    </source>
</evidence>
<gene>
    <name evidence="1" type="ORF">S01H4_24031</name>
</gene>
<comment type="caution">
    <text evidence="1">The sequence shown here is derived from an EMBL/GenBank/DDBJ whole genome shotgun (WGS) entry which is preliminary data.</text>
</comment>
<proteinExistence type="predicted"/>
<sequence length="43" mass="5224">MKNYDLNFKQVINNSPILYLLMQYQSINQIISEISKFKWQKSN</sequence>
<name>X1CE25_9ZZZZ</name>
<feature type="non-terminal residue" evidence="1">
    <location>
        <position position="43"/>
    </location>
</feature>